<gene>
    <name evidence="8" type="ORF">CONPUDRAFT_101270</name>
</gene>
<proteinExistence type="predicted"/>
<name>A0A5M3MUK4_CONPW</name>
<sequence length="682" mass="74916">MSSIYERRARSSRLCSRGLVILFLRFFWIVAIVWCEFGVFFYSLSGCRWPDRSLTQLGSSDAAHGSSANANANANVNVKPTRVLLVSDPQLRFKRGGGLLASWLAPDPATSYVRKAWHAATRLRPHAVIFLGDMLHSGRYIKDKNDYEDYYKRFNDTFSVDPSVPVYYLPGNSDIGLGDSPLFSVHAHDYFKKYFGPLNQVVTIAGHKFVMLDASGLVDEDYRRHTIEKTYDEWMSSPDGTVSFVKSVAEESTSEPIILLSHIPLSRPSSKSCGQLREKGRILAGAGRGYQKLLGKQTTEFLLGSLRPLAVFSGDDHDYCEVTHMLRRKDGGLTPETIIPEITVKSFSPSKFIRRPGFELLSLIPPTPSSSLSSSDADARSFAYDQCLLPDTQRIWHTIYIPCGVLTALLLVYVNTTRSRHHRRVSSLAPISLSPQGSPPPRHQQHQQQQQRPESAIWSTFSPARPSPGMGPVSPTSPLPPSLRVPSGKGGAPGTFHASSSTPGGPTPRDSPLLSPIAIFSDEDDREDALTPAHYLAPYPYARPAAGAGNGSGHGSGHGHGNGNGLLNGHGHGARMGGYFEEEEAPPRRARSDSLFGSGRGAQKGWSWSWSFVLGGRRRRMTIKVPAVVLRVVWPLHRQLMVGESGALGRKRRGLLRRLAGDVLSVAWPAVAAWSVVGWLFF</sequence>
<keyword evidence="4 6" id="KW-0472">Membrane</keyword>
<feature type="transmembrane region" description="Helical" evidence="6">
    <location>
        <begin position="20"/>
        <end position="44"/>
    </location>
</feature>
<accession>A0A5M3MUK4</accession>
<feature type="transmembrane region" description="Helical" evidence="6">
    <location>
        <begin position="395"/>
        <end position="414"/>
    </location>
</feature>
<dbReference type="GO" id="GO:0006506">
    <property type="term" value="P:GPI anchor biosynthetic process"/>
    <property type="evidence" value="ECO:0007669"/>
    <property type="project" value="InterPro"/>
</dbReference>
<evidence type="ECO:0000256" key="6">
    <source>
        <dbReference type="SAM" id="Phobius"/>
    </source>
</evidence>
<comment type="caution">
    <text evidence="8">The sequence shown here is derived from an EMBL/GenBank/DDBJ whole genome shotgun (WGS) entry which is preliminary data.</text>
</comment>
<evidence type="ECO:0000313" key="9">
    <source>
        <dbReference type="Proteomes" id="UP000053558"/>
    </source>
</evidence>
<dbReference type="KEGG" id="cput:CONPUDRAFT_101270"/>
<dbReference type="EMBL" id="JH711576">
    <property type="protein sequence ID" value="EIW82858.1"/>
    <property type="molecule type" value="Genomic_DNA"/>
</dbReference>
<evidence type="ECO:0000256" key="2">
    <source>
        <dbReference type="ARBA" id="ARBA00022692"/>
    </source>
</evidence>
<dbReference type="GO" id="GO:0005783">
    <property type="term" value="C:endoplasmic reticulum"/>
    <property type="evidence" value="ECO:0007669"/>
    <property type="project" value="TreeGrafter"/>
</dbReference>
<dbReference type="OMA" id="WPRHEAT"/>
<evidence type="ECO:0000256" key="1">
    <source>
        <dbReference type="ARBA" id="ARBA00004141"/>
    </source>
</evidence>
<dbReference type="AlphaFoldDB" id="A0A5M3MUK4"/>
<dbReference type="GO" id="GO:0016787">
    <property type="term" value="F:hydrolase activity"/>
    <property type="evidence" value="ECO:0007669"/>
    <property type="project" value="InterPro"/>
</dbReference>
<dbReference type="InterPro" id="IPR033308">
    <property type="entry name" value="PGAP5/Cdc1/Ted1"/>
</dbReference>
<dbReference type="PANTHER" id="PTHR13315">
    <property type="entry name" value="METALLO PHOSPHOESTERASE RELATED"/>
    <property type="match status" value="1"/>
</dbReference>
<evidence type="ECO:0000259" key="7">
    <source>
        <dbReference type="Pfam" id="PF00149"/>
    </source>
</evidence>
<keyword evidence="9" id="KW-1185">Reference proteome</keyword>
<dbReference type="Proteomes" id="UP000053558">
    <property type="component" value="Unassembled WGS sequence"/>
</dbReference>
<comment type="subcellular location">
    <subcellularLocation>
        <location evidence="1">Membrane</location>
        <topology evidence="1">Multi-pass membrane protein</topology>
    </subcellularLocation>
</comment>
<dbReference type="Pfam" id="PF00149">
    <property type="entry name" value="Metallophos"/>
    <property type="match status" value="1"/>
</dbReference>
<dbReference type="GeneID" id="19198285"/>
<feature type="transmembrane region" description="Helical" evidence="6">
    <location>
        <begin position="659"/>
        <end position="681"/>
    </location>
</feature>
<evidence type="ECO:0000256" key="3">
    <source>
        <dbReference type="ARBA" id="ARBA00022989"/>
    </source>
</evidence>
<dbReference type="RefSeq" id="XP_007766805.1">
    <property type="nucleotide sequence ID" value="XM_007768615.1"/>
</dbReference>
<evidence type="ECO:0000313" key="8">
    <source>
        <dbReference type="EMBL" id="EIW82858.1"/>
    </source>
</evidence>
<organism evidence="8 9">
    <name type="scientific">Coniophora puteana (strain RWD-64-598)</name>
    <name type="common">Brown rot fungus</name>
    <dbReference type="NCBI Taxonomy" id="741705"/>
    <lineage>
        <taxon>Eukaryota</taxon>
        <taxon>Fungi</taxon>
        <taxon>Dikarya</taxon>
        <taxon>Basidiomycota</taxon>
        <taxon>Agaricomycotina</taxon>
        <taxon>Agaricomycetes</taxon>
        <taxon>Agaricomycetidae</taxon>
        <taxon>Boletales</taxon>
        <taxon>Coniophorineae</taxon>
        <taxon>Coniophoraceae</taxon>
        <taxon>Coniophora</taxon>
    </lineage>
</organism>
<evidence type="ECO:0000256" key="5">
    <source>
        <dbReference type="SAM" id="MobiDB-lite"/>
    </source>
</evidence>
<reference evidence="9" key="1">
    <citation type="journal article" date="2012" name="Science">
        <title>The Paleozoic origin of enzymatic lignin decomposition reconstructed from 31 fungal genomes.</title>
        <authorList>
            <person name="Floudas D."/>
            <person name="Binder M."/>
            <person name="Riley R."/>
            <person name="Barry K."/>
            <person name="Blanchette R.A."/>
            <person name="Henrissat B."/>
            <person name="Martinez A.T."/>
            <person name="Otillar R."/>
            <person name="Spatafora J.W."/>
            <person name="Yadav J.S."/>
            <person name="Aerts A."/>
            <person name="Benoit I."/>
            <person name="Boyd A."/>
            <person name="Carlson A."/>
            <person name="Copeland A."/>
            <person name="Coutinho P.M."/>
            <person name="de Vries R.P."/>
            <person name="Ferreira P."/>
            <person name="Findley K."/>
            <person name="Foster B."/>
            <person name="Gaskell J."/>
            <person name="Glotzer D."/>
            <person name="Gorecki P."/>
            <person name="Heitman J."/>
            <person name="Hesse C."/>
            <person name="Hori C."/>
            <person name="Igarashi K."/>
            <person name="Jurgens J.A."/>
            <person name="Kallen N."/>
            <person name="Kersten P."/>
            <person name="Kohler A."/>
            <person name="Kuees U."/>
            <person name="Kumar T.K.A."/>
            <person name="Kuo A."/>
            <person name="LaButti K."/>
            <person name="Larrondo L.F."/>
            <person name="Lindquist E."/>
            <person name="Ling A."/>
            <person name="Lombard V."/>
            <person name="Lucas S."/>
            <person name="Lundell T."/>
            <person name="Martin R."/>
            <person name="McLaughlin D.J."/>
            <person name="Morgenstern I."/>
            <person name="Morin E."/>
            <person name="Murat C."/>
            <person name="Nagy L.G."/>
            <person name="Nolan M."/>
            <person name="Ohm R.A."/>
            <person name="Patyshakuliyeva A."/>
            <person name="Rokas A."/>
            <person name="Ruiz-Duenas F.J."/>
            <person name="Sabat G."/>
            <person name="Salamov A."/>
            <person name="Samejima M."/>
            <person name="Schmutz J."/>
            <person name="Slot J.C."/>
            <person name="St John F."/>
            <person name="Stenlid J."/>
            <person name="Sun H."/>
            <person name="Sun S."/>
            <person name="Syed K."/>
            <person name="Tsang A."/>
            <person name="Wiebenga A."/>
            <person name="Young D."/>
            <person name="Pisabarro A."/>
            <person name="Eastwood D.C."/>
            <person name="Martin F."/>
            <person name="Cullen D."/>
            <person name="Grigoriev I.V."/>
            <person name="Hibbett D.S."/>
        </authorList>
    </citation>
    <scope>NUCLEOTIDE SEQUENCE [LARGE SCALE GENOMIC DNA]</scope>
    <source>
        <strain evidence="9">RWD-64-598 SS2</strain>
    </source>
</reference>
<protein>
    <submittedName>
        <fullName evidence="8">Metallo-dependent phosphatase</fullName>
    </submittedName>
</protein>
<dbReference type="PANTHER" id="PTHR13315:SF4">
    <property type="entry name" value="METALLOPHOSPHOESTERASE, ISOFORM E"/>
    <property type="match status" value="1"/>
</dbReference>
<dbReference type="InterPro" id="IPR004843">
    <property type="entry name" value="Calcineurin-like_PHP"/>
</dbReference>
<dbReference type="Gene3D" id="3.60.21.10">
    <property type="match status" value="1"/>
</dbReference>
<keyword evidence="2 6" id="KW-0812">Transmembrane</keyword>
<dbReference type="SUPFAM" id="SSF56300">
    <property type="entry name" value="Metallo-dependent phosphatases"/>
    <property type="match status" value="1"/>
</dbReference>
<dbReference type="OrthoDB" id="5977743at2759"/>
<keyword evidence="3 6" id="KW-1133">Transmembrane helix</keyword>
<evidence type="ECO:0000256" key="4">
    <source>
        <dbReference type="ARBA" id="ARBA00023136"/>
    </source>
</evidence>
<feature type="region of interest" description="Disordered" evidence="5">
    <location>
        <begin position="424"/>
        <end position="515"/>
    </location>
</feature>
<dbReference type="InterPro" id="IPR029052">
    <property type="entry name" value="Metallo-depent_PP-like"/>
</dbReference>
<feature type="domain" description="Calcineurin-like phosphoesterase" evidence="7">
    <location>
        <begin position="82"/>
        <end position="319"/>
    </location>
</feature>
<dbReference type="GO" id="GO:0016020">
    <property type="term" value="C:membrane"/>
    <property type="evidence" value="ECO:0007669"/>
    <property type="project" value="UniProtKB-SubCell"/>
</dbReference>